<proteinExistence type="predicted"/>
<organism evidence="1 2">
    <name type="scientific">Durusdinium trenchii</name>
    <dbReference type="NCBI Taxonomy" id="1381693"/>
    <lineage>
        <taxon>Eukaryota</taxon>
        <taxon>Sar</taxon>
        <taxon>Alveolata</taxon>
        <taxon>Dinophyceae</taxon>
        <taxon>Suessiales</taxon>
        <taxon>Symbiodiniaceae</taxon>
        <taxon>Durusdinium</taxon>
    </lineage>
</organism>
<dbReference type="EMBL" id="CAXAMN010026406">
    <property type="protein sequence ID" value="CAK9102774.1"/>
    <property type="molecule type" value="Genomic_DNA"/>
</dbReference>
<evidence type="ECO:0000313" key="2">
    <source>
        <dbReference type="Proteomes" id="UP001642484"/>
    </source>
</evidence>
<sequence length="81" mass="9317">MLVSRKLHQAEEKTKLDIAVSEDQRELLRNFRKIVTRTVENEESAEIQSKNLFVFIVETDPVLRAEVSQLCQLLEFLGTAA</sequence>
<comment type="caution">
    <text evidence="1">The sequence shown here is derived from an EMBL/GenBank/DDBJ whole genome shotgun (WGS) entry which is preliminary data.</text>
</comment>
<accession>A0ABP0RR36</accession>
<name>A0ABP0RR36_9DINO</name>
<evidence type="ECO:0000313" key="1">
    <source>
        <dbReference type="EMBL" id="CAK9102774.1"/>
    </source>
</evidence>
<keyword evidence="2" id="KW-1185">Reference proteome</keyword>
<dbReference type="Proteomes" id="UP001642484">
    <property type="component" value="Unassembled WGS sequence"/>
</dbReference>
<reference evidence="1 2" key="1">
    <citation type="submission" date="2024-02" db="EMBL/GenBank/DDBJ databases">
        <authorList>
            <person name="Chen Y."/>
            <person name="Shah S."/>
            <person name="Dougan E. K."/>
            <person name="Thang M."/>
            <person name="Chan C."/>
        </authorList>
    </citation>
    <scope>NUCLEOTIDE SEQUENCE [LARGE SCALE GENOMIC DNA]</scope>
</reference>
<gene>
    <name evidence="1" type="ORF">CCMP2556_LOCUS48343</name>
</gene>
<protein>
    <submittedName>
        <fullName evidence="1">Uncharacterized protein</fullName>
    </submittedName>
</protein>